<dbReference type="OrthoDB" id="5106613at2759"/>
<accession>A0A2T3Z698</accession>
<dbReference type="Proteomes" id="UP000240493">
    <property type="component" value="Unassembled WGS sequence"/>
</dbReference>
<protein>
    <recommendedName>
        <fullName evidence="3">Condensation domain-containing protein</fullName>
    </recommendedName>
</protein>
<evidence type="ECO:0000256" key="2">
    <source>
        <dbReference type="ARBA" id="ARBA00029454"/>
    </source>
</evidence>
<sequence length="215" mass="24148">LRTRIIAPNDGRLLQVVINQPVSFVTATGLEQYLEADKAHQMSPGLPLIRFALVKDEIGLYKHFVLTVHHALYDGWSMRLILDSVEKVYHGWNLNSHPRFNGFIDYVYQQNAELVKSYWLGFLDGYNGTPFPPMAPTVSQSSIDTRFRWGISVPNMVKLKVTMSSLIRAAWALTVGRWVDANDIVFGVLLSGRNAPIPDIEKMAAPTIATVPVRV</sequence>
<keyword evidence="1" id="KW-0436">Ligase</keyword>
<dbReference type="Pfam" id="PF00668">
    <property type="entry name" value="Condensation"/>
    <property type="match status" value="1"/>
</dbReference>
<dbReference type="Gene3D" id="3.30.559.10">
    <property type="entry name" value="Chloramphenicol acetyltransferase-like domain"/>
    <property type="match status" value="1"/>
</dbReference>
<feature type="non-terminal residue" evidence="4">
    <location>
        <position position="215"/>
    </location>
</feature>
<reference evidence="4 5" key="1">
    <citation type="submission" date="2016-07" db="EMBL/GenBank/DDBJ databases">
        <title>Multiple horizontal gene transfer events from other fungi enriched the ability of initially mycotrophic Trichoderma (Ascomycota) to feed on dead plant biomass.</title>
        <authorList>
            <consortium name="DOE Joint Genome Institute"/>
            <person name="Aerts A."/>
            <person name="Atanasova L."/>
            <person name="Chenthamara K."/>
            <person name="Zhang J."/>
            <person name="Grujic M."/>
            <person name="Henrissat B."/>
            <person name="Kuo A."/>
            <person name="Salamov A."/>
            <person name="Lipzen A."/>
            <person name="Labutti K."/>
            <person name="Barry K."/>
            <person name="Miao Y."/>
            <person name="Rahimi M.J."/>
            <person name="Shen Q."/>
            <person name="Grigoriev I.V."/>
            <person name="Kubicek C.P."/>
            <person name="Druzhinina I.S."/>
        </authorList>
    </citation>
    <scope>NUCLEOTIDE SEQUENCE [LARGE SCALE GENOMIC DNA]</scope>
    <source>
        <strain evidence="4 5">CBS 433.97</strain>
    </source>
</reference>
<dbReference type="GO" id="GO:0016874">
    <property type="term" value="F:ligase activity"/>
    <property type="evidence" value="ECO:0007669"/>
    <property type="project" value="UniProtKB-KW"/>
</dbReference>
<dbReference type="InterPro" id="IPR001242">
    <property type="entry name" value="Condensation_dom"/>
</dbReference>
<dbReference type="GO" id="GO:0043041">
    <property type="term" value="P:amino acid activation for nonribosomal peptide biosynthetic process"/>
    <property type="evidence" value="ECO:0007669"/>
    <property type="project" value="TreeGrafter"/>
</dbReference>
<dbReference type="GO" id="GO:0044550">
    <property type="term" value="P:secondary metabolite biosynthetic process"/>
    <property type="evidence" value="ECO:0007669"/>
    <property type="project" value="TreeGrafter"/>
</dbReference>
<evidence type="ECO:0000256" key="1">
    <source>
        <dbReference type="ARBA" id="ARBA00022598"/>
    </source>
</evidence>
<dbReference type="EMBL" id="KZ679263">
    <property type="protein sequence ID" value="PTB40338.1"/>
    <property type="molecule type" value="Genomic_DNA"/>
</dbReference>
<dbReference type="STRING" id="1042311.A0A2T3Z698"/>
<organism evidence="4 5">
    <name type="scientific">Trichoderma asperellum (strain ATCC 204424 / CBS 433.97 / NBRC 101777)</name>
    <dbReference type="NCBI Taxonomy" id="1042311"/>
    <lineage>
        <taxon>Eukaryota</taxon>
        <taxon>Fungi</taxon>
        <taxon>Dikarya</taxon>
        <taxon>Ascomycota</taxon>
        <taxon>Pezizomycotina</taxon>
        <taxon>Sordariomycetes</taxon>
        <taxon>Hypocreomycetidae</taxon>
        <taxon>Hypocreales</taxon>
        <taxon>Hypocreaceae</taxon>
        <taxon>Trichoderma</taxon>
    </lineage>
</organism>
<evidence type="ECO:0000313" key="5">
    <source>
        <dbReference type="Proteomes" id="UP000240493"/>
    </source>
</evidence>
<dbReference type="GO" id="GO:0031177">
    <property type="term" value="F:phosphopantetheine binding"/>
    <property type="evidence" value="ECO:0007669"/>
    <property type="project" value="TreeGrafter"/>
</dbReference>
<name>A0A2T3Z698_TRIA4</name>
<dbReference type="GO" id="GO:0005737">
    <property type="term" value="C:cytoplasm"/>
    <property type="evidence" value="ECO:0007669"/>
    <property type="project" value="TreeGrafter"/>
</dbReference>
<dbReference type="Gene3D" id="3.30.559.30">
    <property type="entry name" value="Nonribosomal peptide synthetase, condensation domain"/>
    <property type="match status" value="1"/>
</dbReference>
<evidence type="ECO:0000259" key="3">
    <source>
        <dbReference type="Pfam" id="PF00668"/>
    </source>
</evidence>
<dbReference type="PANTHER" id="PTHR45527">
    <property type="entry name" value="NONRIBOSOMAL PEPTIDE SYNTHETASE"/>
    <property type="match status" value="1"/>
</dbReference>
<dbReference type="PANTHER" id="PTHR45527:SF3">
    <property type="entry name" value="SIDEROPHORE SYNTHETASE (EUROFUNG)"/>
    <property type="match status" value="1"/>
</dbReference>
<dbReference type="SUPFAM" id="SSF52777">
    <property type="entry name" value="CoA-dependent acyltransferases"/>
    <property type="match status" value="2"/>
</dbReference>
<proteinExistence type="inferred from homology"/>
<evidence type="ECO:0000313" key="4">
    <source>
        <dbReference type="EMBL" id="PTB40338.1"/>
    </source>
</evidence>
<gene>
    <name evidence="4" type="ORF">M441DRAFT_101368</name>
</gene>
<comment type="similarity">
    <text evidence="2">Belongs to the NRP synthetase family.</text>
</comment>
<dbReference type="InterPro" id="IPR023213">
    <property type="entry name" value="CAT-like_dom_sf"/>
</dbReference>
<keyword evidence="5" id="KW-1185">Reference proteome</keyword>
<feature type="domain" description="Condensation" evidence="3">
    <location>
        <begin position="31"/>
        <end position="215"/>
    </location>
</feature>
<feature type="non-terminal residue" evidence="4">
    <location>
        <position position="1"/>
    </location>
</feature>
<dbReference type="AlphaFoldDB" id="A0A2T3Z698"/>